<evidence type="ECO:0000313" key="6">
    <source>
        <dbReference type="EnsemblPlants" id="QL04p096952:mrna:CDS:1"/>
    </source>
</evidence>
<dbReference type="Gramene" id="QL04p096952:mrna">
    <property type="protein sequence ID" value="QL04p096952:mrna:CDS:1"/>
    <property type="gene ID" value="QL04p096952"/>
</dbReference>
<dbReference type="Gene3D" id="3.40.50.300">
    <property type="entry name" value="P-loop containing nucleotide triphosphate hydrolases"/>
    <property type="match status" value="1"/>
</dbReference>
<dbReference type="Pfam" id="PF23559">
    <property type="entry name" value="WHD_DRP"/>
    <property type="match status" value="1"/>
</dbReference>
<feature type="domain" description="Disease resistance R13L4/SHOC-2-like LRR" evidence="5">
    <location>
        <begin position="547"/>
        <end position="844"/>
    </location>
</feature>
<organism evidence="6 7">
    <name type="scientific">Quercus lobata</name>
    <name type="common">Valley oak</name>
    <dbReference type="NCBI Taxonomy" id="97700"/>
    <lineage>
        <taxon>Eukaryota</taxon>
        <taxon>Viridiplantae</taxon>
        <taxon>Streptophyta</taxon>
        <taxon>Embryophyta</taxon>
        <taxon>Tracheophyta</taxon>
        <taxon>Spermatophyta</taxon>
        <taxon>Magnoliopsida</taxon>
        <taxon>eudicotyledons</taxon>
        <taxon>Gunneridae</taxon>
        <taxon>Pentapetalae</taxon>
        <taxon>rosids</taxon>
        <taxon>fabids</taxon>
        <taxon>Fagales</taxon>
        <taxon>Fagaceae</taxon>
        <taxon>Quercus</taxon>
    </lineage>
</organism>
<dbReference type="InterPro" id="IPR058922">
    <property type="entry name" value="WHD_DRP"/>
</dbReference>
<dbReference type="Pfam" id="PF23598">
    <property type="entry name" value="LRR_14"/>
    <property type="match status" value="1"/>
</dbReference>
<evidence type="ECO:0008006" key="8">
    <source>
        <dbReference type="Google" id="ProtNLM"/>
    </source>
</evidence>
<evidence type="ECO:0000259" key="4">
    <source>
        <dbReference type="Pfam" id="PF23559"/>
    </source>
</evidence>
<evidence type="ECO:0000313" key="7">
    <source>
        <dbReference type="Proteomes" id="UP000594261"/>
    </source>
</evidence>
<dbReference type="Proteomes" id="UP000594261">
    <property type="component" value="Chromosome 4"/>
</dbReference>
<evidence type="ECO:0000256" key="2">
    <source>
        <dbReference type="ARBA" id="ARBA00022821"/>
    </source>
</evidence>
<dbReference type="InterPro" id="IPR002182">
    <property type="entry name" value="NB-ARC"/>
</dbReference>
<dbReference type="InterPro" id="IPR044974">
    <property type="entry name" value="Disease_R_plants"/>
</dbReference>
<feature type="domain" description="NB-ARC" evidence="3">
    <location>
        <begin position="146"/>
        <end position="318"/>
    </location>
</feature>
<dbReference type="InParanoid" id="A0A7N2LJU6"/>
<dbReference type="InterPro" id="IPR027417">
    <property type="entry name" value="P-loop_NTPase"/>
</dbReference>
<keyword evidence="1" id="KW-0677">Repeat</keyword>
<reference evidence="6 7" key="1">
    <citation type="journal article" date="2016" name="G3 (Bethesda)">
        <title>First Draft Assembly and Annotation of the Genome of a California Endemic Oak Quercus lobata Nee (Fagaceae).</title>
        <authorList>
            <person name="Sork V.L."/>
            <person name="Fitz-Gibbon S.T."/>
            <person name="Puiu D."/>
            <person name="Crepeau M."/>
            <person name="Gugger P.F."/>
            <person name="Sherman R."/>
            <person name="Stevens K."/>
            <person name="Langley C.H."/>
            <person name="Pellegrini M."/>
            <person name="Salzberg S.L."/>
        </authorList>
    </citation>
    <scope>NUCLEOTIDE SEQUENCE [LARGE SCALE GENOMIC DNA]</scope>
    <source>
        <strain evidence="6 7">cv. SW786</strain>
    </source>
</reference>
<evidence type="ECO:0000259" key="5">
    <source>
        <dbReference type="Pfam" id="PF23598"/>
    </source>
</evidence>
<dbReference type="AlphaFoldDB" id="A0A7N2LJU6"/>
<dbReference type="GO" id="GO:0043531">
    <property type="term" value="F:ADP binding"/>
    <property type="evidence" value="ECO:0007669"/>
    <property type="project" value="InterPro"/>
</dbReference>
<dbReference type="EMBL" id="LRBV02000004">
    <property type="status" value="NOT_ANNOTATED_CDS"/>
    <property type="molecule type" value="Genomic_DNA"/>
</dbReference>
<dbReference type="PRINTS" id="PR00364">
    <property type="entry name" value="DISEASERSIST"/>
</dbReference>
<dbReference type="OMA" id="EMTCLAN"/>
<proteinExistence type="predicted"/>
<dbReference type="PANTHER" id="PTHR23155:SF955">
    <property type="entry name" value="AAA+ ATPASE DOMAIN-CONTAINING PROTEIN"/>
    <property type="match status" value="1"/>
</dbReference>
<dbReference type="Gene3D" id="1.10.10.10">
    <property type="entry name" value="Winged helix-like DNA-binding domain superfamily/Winged helix DNA-binding domain"/>
    <property type="match status" value="1"/>
</dbReference>
<dbReference type="Gene3D" id="3.80.10.10">
    <property type="entry name" value="Ribonuclease Inhibitor"/>
    <property type="match status" value="2"/>
</dbReference>
<dbReference type="Pfam" id="PF00931">
    <property type="entry name" value="NB-ARC"/>
    <property type="match status" value="1"/>
</dbReference>
<dbReference type="Gene3D" id="1.10.8.430">
    <property type="entry name" value="Helical domain of apoptotic protease-activating factors"/>
    <property type="match status" value="1"/>
</dbReference>
<dbReference type="InterPro" id="IPR032675">
    <property type="entry name" value="LRR_dom_sf"/>
</dbReference>
<dbReference type="InterPro" id="IPR042197">
    <property type="entry name" value="Apaf_helical"/>
</dbReference>
<keyword evidence="7" id="KW-1185">Reference proteome</keyword>
<feature type="domain" description="Disease resistance protein winged helix" evidence="4">
    <location>
        <begin position="394"/>
        <end position="463"/>
    </location>
</feature>
<dbReference type="PANTHER" id="PTHR23155">
    <property type="entry name" value="DISEASE RESISTANCE PROTEIN RP"/>
    <property type="match status" value="1"/>
</dbReference>
<dbReference type="InterPro" id="IPR055414">
    <property type="entry name" value="LRR_R13L4/SHOC2-like"/>
</dbReference>
<sequence>MVAEVPVIILLEKLRKLQIADERVRPPELRAAVVTAVNELRHIFSFLTKPNQTNITENLKGLLDSIYSADNTTESVLTTVQGRRKGVTETKLLEEFRRSFGKVSVEFYKFGPHDLPNENVDPITVVSEQAGFQYDQELYVLTGREEEEKELVRRLIKDDEKCLRAIALVSEKELGKTALARTVYNKPVIRQHFQCRAWVHIPKDLECKDLLIIILRTIPDCVLQGIELWDESKLTAKLVESLMKHRFLVVLDNVFQVDIWHMLARSFADARNGSRVILTTRLSDVAMDADPWSSPMKLAPLTPQKSWEFFLKKAGREDNSDLNEFMDKILRVCNGFPAAILLLGGLLSTIQLSEWAEVINHVAGEDQSTPSNIVDWSYHKLPCVLKPCFLYLTIFPKAYEIPIRRLLHLWLAEGFVPISSEANDVNVAKKYFDELVRRNMIEIQRWKPDGTPKTCLMPCYLYDVYLPKAEDIGFLHVSHGKSDTSEGSIMFNIQRLARRFGNDSSVESHIEHLRSYVSFNDQKVNRSSREIARSPKKLITETGSSPLKVLDLEGVYKPMTPSKLRELQNLRYISFRWTCLDSCPESIGYLPCLEILDLKYTNITTLPSSIWKAKNLRHLYMNEVSIRKPPKEPSIVLQSVTGLLIDSKDPKKYGLDKFTGLRKLGLTCRSKSSVEKIVHCISQLGNLQTLKLRSRDQFGPPLELTLSQLGGHPSLSNLYLFGAMYRLTLGDFPLGLKMLTLSMSGLEENPMPVLAQLPELNVLRLFAHSFSESEMTCLANQPFNELRVLKLWNLEKLEVWRVEEGSMPKLRELEIRGCEVLKKQEGLEQLTALKELSLTYMPKDFVAAVKKIEVLKDKLITNERKSSTLECKPSPRPSFSFHQAYVLFVFWFLLLKL</sequence>
<dbReference type="InterPro" id="IPR036388">
    <property type="entry name" value="WH-like_DNA-bd_sf"/>
</dbReference>
<accession>A0A7N2LJU6</accession>
<dbReference type="GO" id="GO:0098542">
    <property type="term" value="P:defense response to other organism"/>
    <property type="evidence" value="ECO:0007669"/>
    <property type="project" value="TreeGrafter"/>
</dbReference>
<reference evidence="6" key="2">
    <citation type="submission" date="2021-01" db="UniProtKB">
        <authorList>
            <consortium name="EnsemblPlants"/>
        </authorList>
    </citation>
    <scope>IDENTIFICATION</scope>
</reference>
<keyword evidence="2" id="KW-0611">Plant defense</keyword>
<dbReference type="SUPFAM" id="SSF52058">
    <property type="entry name" value="L domain-like"/>
    <property type="match status" value="1"/>
</dbReference>
<evidence type="ECO:0000256" key="1">
    <source>
        <dbReference type="ARBA" id="ARBA00022737"/>
    </source>
</evidence>
<dbReference type="EnsemblPlants" id="QL04p096952:mrna">
    <property type="protein sequence ID" value="QL04p096952:mrna:CDS:1"/>
    <property type="gene ID" value="QL04p096952"/>
</dbReference>
<name>A0A7N2LJU6_QUELO</name>
<evidence type="ECO:0000259" key="3">
    <source>
        <dbReference type="Pfam" id="PF00931"/>
    </source>
</evidence>
<protein>
    <recommendedName>
        <fullName evidence="8">NB-ARC domain-containing protein</fullName>
    </recommendedName>
</protein>
<dbReference type="SUPFAM" id="SSF52540">
    <property type="entry name" value="P-loop containing nucleoside triphosphate hydrolases"/>
    <property type="match status" value="1"/>
</dbReference>